<sequence>MNSKEKGRFGERAAAQYLTEHGYSIRERNFRSRHGEIDLVADDGETLVFVEVKARAGARPAEAVNFTKQQRFIFTARYYLAKTPTKLKTRLDIIEVFFTEEAGEMRVLKINHIENAFGARR</sequence>
<gene>
    <name evidence="1" type="ORF">SDC9_86091</name>
</gene>
<dbReference type="PANTHER" id="PTHR34039:SF1">
    <property type="entry name" value="UPF0102 PROTEIN YRAN"/>
    <property type="match status" value="1"/>
</dbReference>
<dbReference type="CDD" id="cd20736">
    <property type="entry name" value="PoNe_Nuclease"/>
    <property type="match status" value="1"/>
</dbReference>
<proteinExistence type="inferred from homology"/>
<reference evidence="1" key="1">
    <citation type="submission" date="2019-08" db="EMBL/GenBank/DDBJ databases">
        <authorList>
            <person name="Kucharzyk K."/>
            <person name="Murdoch R.W."/>
            <person name="Higgins S."/>
            <person name="Loffler F."/>
        </authorList>
    </citation>
    <scope>NUCLEOTIDE SEQUENCE</scope>
</reference>
<dbReference type="InterPro" id="IPR011856">
    <property type="entry name" value="tRNA_endonuc-like_dom_sf"/>
</dbReference>
<dbReference type="GO" id="GO:0003676">
    <property type="term" value="F:nucleic acid binding"/>
    <property type="evidence" value="ECO:0007669"/>
    <property type="project" value="InterPro"/>
</dbReference>
<name>A0A644ZGL1_9ZZZZ</name>
<dbReference type="InterPro" id="IPR003509">
    <property type="entry name" value="UPF0102_YraN-like"/>
</dbReference>
<dbReference type="SUPFAM" id="SSF52980">
    <property type="entry name" value="Restriction endonuclease-like"/>
    <property type="match status" value="1"/>
</dbReference>
<dbReference type="EMBL" id="VSSQ01008647">
    <property type="protein sequence ID" value="MPM39458.1"/>
    <property type="molecule type" value="Genomic_DNA"/>
</dbReference>
<dbReference type="InterPro" id="IPR011335">
    <property type="entry name" value="Restrct_endonuc-II-like"/>
</dbReference>
<dbReference type="NCBIfam" id="TIGR00252">
    <property type="entry name" value="YraN family protein"/>
    <property type="match status" value="1"/>
</dbReference>
<dbReference type="Pfam" id="PF02021">
    <property type="entry name" value="UPF0102"/>
    <property type="match status" value="1"/>
</dbReference>
<dbReference type="PANTHER" id="PTHR34039">
    <property type="entry name" value="UPF0102 PROTEIN YRAN"/>
    <property type="match status" value="1"/>
</dbReference>
<dbReference type="Gene3D" id="3.40.1350.10">
    <property type="match status" value="1"/>
</dbReference>
<dbReference type="NCBIfam" id="NF009150">
    <property type="entry name" value="PRK12497.1-3"/>
    <property type="match status" value="1"/>
</dbReference>
<comment type="caution">
    <text evidence="1">The sequence shown here is derived from an EMBL/GenBank/DDBJ whole genome shotgun (WGS) entry which is preliminary data.</text>
</comment>
<protein>
    <submittedName>
        <fullName evidence="1">Uncharacterized protein</fullName>
    </submittedName>
</protein>
<dbReference type="AlphaFoldDB" id="A0A644ZGL1"/>
<organism evidence="1">
    <name type="scientific">bioreactor metagenome</name>
    <dbReference type="NCBI Taxonomy" id="1076179"/>
    <lineage>
        <taxon>unclassified sequences</taxon>
        <taxon>metagenomes</taxon>
        <taxon>ecological metagenomes</taxon>
    </lineage>
</organism>
<accession>A0A644ZGL1</accession>
<evidence type="ECO:0000313" key="1">
    <source>
        <dbReference type="EMBL" id="MPM39458.1"/>
    </source>
</evidence>
<dbReference type="HAMAP" id="MF_00048">
    <property type="entry name" value="UPF0102"/>
    <property type="match status" value="1"/>
</dbReference>